<protein>
    <submittedName>
        <fullName evidence="2">Rhodanese-related sulfurtransferase</fullName>
    </submittedName>
</protein>
<dbReference type="Proteomes" id="UP000292927">
    <property type="component" value="Unassembled WGS sequence"/>
</dbReference>
<dbReference type="AlphaFoldDB" id="A0A4Q7PIR3"/>
<dbReference type="SUPFAM" id="SSF52821">
    <property type="entry name" value="Rhodanese/Cell cycle control phosphatase"/>
    <property type="match status" value="1"/>
</dbReference>
<evidence type="ECO:0000313" key="3">
    <source>
        <dbReference type="Proteomes" id="UP000292927"/>
    </source>
</evidence>
<gene>
    <name evidence="2" type="ORF">EV209_1828</name>
</gene>
<sequence>MGFSAIAARQLDQYVGRSGFLLVDVRSPEQFREGHICGAYNLPYAQLREQMYTLPKGSVLVCYCERGGSSLKAARELSRAGYEVISVAGGLEAYHGKYLDTCNEMGSRRRKMR</sequence>
<feature type="domain" description="Rhodanese" evidence="1">
    <location>
        <begin position="16"/>
        <end position="103"/>
    </location>
</feature>
<keyword evidence="2" id="KW-0808">Transferase</keyword>
<dbReference type="SMART" id="SM00450">
    <property type="entry name" value="RHOD"/>
    <property type="match status" value="1"/>
</dbReference>
<dbReference type="Pfam" id="PF00581">
    <property type="entry name" value="Rhodanese"/>
    <property type="match status" value="1"/>
</dbReference>
<name>A0A4Q7PIR3_9FIRM</name>
<dbReference type="InterPro" id="IPR050229">
    <property type="entry name" value="GlpE_sulfurtransferase"/>
</dbReference>
<dbReference type="InterPro" id="IPR036873">
    <property type="entry name" value="Rhodanese-like_dom_sf"/>
</dbReference>
<reference evidence="2 3" key="1">
    <citation type="submission" date="2019-02" db="EMBL/GenBank/DDBJ databases">
        <title>Genomic Encyclopedia of Type Strains, Phase IV (KMG-IV): sequencing the most valuable type-strain genomes for metagenomic binning, comparative biology and taxonomic classification.</title>
        <authorList>
            <person name="Goeker M."/>
        </authorList>
    </citation>
    <scope>NUCLEOTIDE SEQUENCE [LARGE SCALE GENOMIC DNA]</scope>
    <source>
        <strain evidence="2 3">DSM 29486</strain>
    </source>
</reference>
<dbReference type="Gene3D" id="3.40.250.10">
    <property type="entry name" value="Rhodanese-like domain"/>
    <property type="match status" value="1"/>
</dbReference>
<organism evidence="2 3">
    <name type="scientific">Cuneatibacter caecimuris</name>
    <dbReference type="NCBI Taxonomy" id="1796618"/>
    <lineage>
        <taxon>Bacteria</taxon>
        <taxon>Bacillati</taxon>
        <taxon>Bacillota</taxon>
        <taxon>Clostridia</taxon>
        <taxon>Lachnospirales</taxon>
        <taxon>Lachnospiraceae</taxon>
        <taxon>Cuneatibacter</taxon>
    </lineage>
</organism>
<comment type="caution">
    <text evidence="2">The sequence shown here is derived from an EMBL/GenBank/DDBJ whole genome shotgun (WGS) entry which is preliminary data.</text>
</comment>
<dbReference type="CDD" id="cd00158">
    <property type="entry name" value="RHOD"/>
    <property type="match status" value="1"/>
</dbReference>
<accession>A0A4Q7PIR3</accession>
<dbReference type="EMBL" id="SGXF01000003">
    <property type="protein sequence ID" value="RZT00514.1"/>
    <property type="molecule type" value="Genomic_DNA"/>
</dbReference>
<dbReference type="GO" id="GO:0016740">
    <property type="term" value="F:transferase activity"/>
    <property type="evidence" value="ECO:0007669"/>
    <property type="project" value="UniProtKB-KW"/>
</dbReference>
<keyword evidence="3" id="KW-1185">Reference proteome</keyword>
<dbReference type="PANTHER" id="PTHR43031:SF1">
    <property type="entry name" value="PYRIDINE NUCLEOTIDE-DISULPHIDE OXIDOREDUCTASE"/>
    <property type="match status" value="1"/>
</dbReference>
<evidence type="ECO:0000313" key="2">
    <source>
        <dbReference type="EMBL" id="RZT00514.1"/>
    </source>
</evidence>
<dbReference type="InterPro" id="IPR001763">
    <property type="entry name" value="Rhodanese-like_dom"/>
</dbReference>
<proteinExistence type="predicted"/>
<dbReference type="PANTHER" id="PTHR43031">
    <property type="entry name" value="FAD-DEPENDENT OXIDOREDUCTASE"/>
    <property type="match status" value="1"/>
</dbReference>
<dbReference type="PROSITE" id="PS50206">
    <property type="entry name" value="RHODANESE_3"/>
    <property type="match status" value="1"/>
</dbReference>
<evidence type="ECO:0000259" key="1">
    <source>
        <dbReference type="PROSITE" id="PS50206"/>
    </source>
</evidence>